<proteinExistence type="predicted"/>
<dbReference type="AlphaFoldDB" id="A0AAI9KW10"/>
<dbReference type="RefSeq" id="WP_223920532.1">
    <property type="nucleotide sequence ID" value="NZ_BPNL01000087.1"/>
</dbReference>
<gene>
    <name evidence="1" type="ORF">KAM348_41170</name>
</gene>
<dbReference type="NCBIfam" id="NF040692">
    <property type="entry name" value="recomb_assoc"/>
    <property type="match status" value="1"/>
</dbReference>
<protein>
    <submittedName>
        <fullName evidence="1">Uncharacterized protein</fullName>
    </submittedName>
</protein>
<accession>A0AAI9KW10</accession>
<organism evidence="1 2">
    <name type="scientific">Aeromonas caviae</name>
    <name type="common">Aeromonas punctata</name>
    <dbReference type="NCBI Taxonomy" id="648"/>
    <lineage>
        <taxon>Bacteria</taxon>
        <taxon>Pseudomonadati</taxon>
        <taxon>Pseudomonadota</taxon>
        <taxon>Gammaproteobacteria</taxon>
        <taxon>Aeromonadales</taxon>
        <taxon>Aeromonadaceae</taxon>
        <taxon>Aeromonas</taxon>
    </lineage>
</organism>
<comment type="caution">
    <text evidence="1">The sequence shown here is derived from an EMBL/GenBank/DDBJ whole genome shotgun (WGS) entry which is preliminary data.</text>
</comment>
<dbReference type="Proteomes" id="UP000887009">
    <property type="component" value="Unassembled WGS sequence"/>
</dbReference>
<dbReference type="InterPro" id="IPR048061">
    <property type="entry name" value="GmtX-like"/>
</dbReference>
<evidence type="ECO:0000313" key="1">
    <source>
        <dbReference type="EMBL" id="GJA56694.1"/>
    </source>
</evidence>
<sequence>MTILTPDAVLEKLKDGADARRIKSLDILHATLRDYVEAGGDNFSIRVIAKLSASNGGPKEQSIRNKTGEAFKMLISSWEHHTKKEKKPKLSELRIKSNGNTSAVDILKFIDDPALRSMIGIVFAERDLYLRENKLLKQATEIVLDKRVSNNENSHQDVNKLTDYELDAIKLAISDDFLNRQGWITDAEGRVFSGRTRIYGAGYITALRKVINRQG</sequence>
<evidence type="ECO:0000313" key="2">
    <source>
        <dbReference type="Proteomes" id="UP000887009"/>
    </source>
</evidence>
<name>A0AAI9KW10_AERCA</name>
<reference evidence="1" key="1">
    <citation type="submission" date="2021-07" db="EMBL/GenBank/DDBJ databases">
        <title>Draft genome sequence of carbapenem-resistant Aeromonas spp. in Japan.</title>
        <authorList>
            <person name="Maehana S."/>
            <person name="Suzuki M."/>
            <person name="Kitasato H."/>
        </authorList>
    </citation>
    <scope>NUCLEOTIDE SEQUENCE</scope>
    <source>
        <strain evidence="1">KAM348</strain>
    </source>
</reference>
<dbReference type="EMBL" id="BPNL01000087">
    <property type="protein sequence ID" value="GJA56694.1"/>
    <property type="molecule type" value="Genomic_DNA"/>
</dbReference>